<organism evidence="2 3">
    <name type="scientific">Glossina palpalis gambiensis</name>
    <dbReference type="NCBI Taxonomy" id="67801"/>
    <lineage>
        <taxon>Eukaryota</taxon>
        <taxon>Metazoa</taxon>
        <taxon>Ecdysozoa</taxon>
        <taxon>Arthropoda</taxon>
        <taxon>Hexapoda</taxon>
        <taxon>Insecta</taxon>
        <taxon>Pterygota</taxon>
        <taxon>Neoptera</taxon>
        <taxon>Endopterygota</taxon>
        <taxon>Diptera</taxon>
        <taxon>Brachycera</taxon>
        <taxon>Muscomorpha</taxon>
        <taxon>Hippoboscoidea</taxon>
        <taxon>Glossinidae</taxon>
        <taxon>Glossina</taxon>
    </lineage>
</organism>
<keyword evidence="1" id="KW-1133">Transmembrane helix</keyword>
<dbReference type="AlphaFoldDB" id="A0A1B0BMG9"/>
<keyword evidence="1" id="KW-0812">Transmembrane</keyword>
<dbReference type="EMBL" id="JXJN01016908">
    <property type="status" value="NOT_ANNOTATED_CDS"/>
    <property type="molecule type" value="Genomic_DNA"/>
</dbReference>
<dbReference type="EMBL" id="JXJN01016909">
    <property type="status" value="NOT_ANNOTATED_CDS"/>
    <property type="molecule type" value="Genomic_DNA"/>
</dbReference>
<reference evidence="3" key="1">
    <citation type="submission" date="2015-01" db="EMBL/GenBank/DDBJ databases">
        <authorList>
            <person name="Aksoy S."/>
            <person name="Warren W."/>
            <person name="Wilson R.K."/>
        </authorList>
    </citation>
    <scope>NUCLEOTIDE SEQUENCE [LARGE SCALE GENOMIC DNA]</scope>
    <source>
        <strain evidence="3">IAEA</strain>
    </source>
</reference>
<name>A0A1B0BMG9_9MUSC</name>
<keyword evidence="3" id="KW-1185">Reference proteome</keyword>
<feature type="transmembrane region" description="Helical" evidence="1">
    <location>
        <begin position="195"/>
        <end position="216"/>
    </location>
</feature>
<evidence type="ECO:0000313" key="3">
    <source>
        <dbReference type="Proteomes" id="UP000092460"/>
    </source>
</evidence>
<sequence>MYYVVGGARLFSFHIIKARTIKMPKFRVVLAHRFSAYLMSSVLVNFSSSSDVNVTSEDSDDVISFLSLISSSGSCSTADSFCNSVTAGNSPDSKTTVFLPLMNETNLLFLAAGISSGPSDWIVARVVAERVASPVNGIAAAAVRITNCNCGTDVPTILFCLMRMYASARSGATKAAGLKSVFKKLAFYGKTSIEYSFILLLTSLFVCACIYSTALLSRFRSTSYCKILTIY</sequence>
<accession>A0A1B0BMG9</accession>
<keyword evidence="1" id="KW-0472">Membrane</keyword>
<dbReference type="Proteomes" id="UP000092460">
    <property type="component" value="Unassembled WGS sequence"/>
</dbReference>
<evidence type="ECO:0000256" key="1">
    <source>
        <dbReference type="SAM" id="Phobius"/>
    </source>
</evidence>
<proteinExistence type="predicted"/>
<evidence type="ECO:0000313" key="2">
    <source>
        <dbReference type="EnsemblMetazoa" id="GPPI034782-PA"/>
    </source>
</evidence>
<reference evidence="2" key="2">
    <citation type="submission" date="2020-05" db="UniProtKB">
        <authorList>
            <consortium name="EnsemblMetazoa"/>
        </authorList>
    </citation>
    <scope>IDENTIFICATION</scope>
    <source>
        <strain evidence="2">IAEA</strain>
    </source>
</reference>
<dbReference type="EnsemblMetazoa" id="GPPI034782-RA">
    <property type="protein sequence ID" value="GPPI034782-PA"/>
    <property type="gene ID" value="GPPI034782"/>
</dbReference>
<protein>
    <submittedName>
        <fullName evidence="2">Uncharacterized protein</fullName>
    </submittedName>
</protein>
<dbReference type="VEuPathDB" id="VectorBase:GPPI034782"/>